<sequence>MNKSILAALDVLATSIEMQERQLQIRTGNREMLQGVITDALLPEEYRVNNFGYGGRDEVKPDPVYRLVRNNDTWSDFDLPKDKEGWEALLDKVDPELKQNVTVTERLTLDLGWGVAKMGLCSLEWVYTFVGFDDFNIMKSALKPNPLLENELNRRVLELVSNAYGSTSNERKNFINSTSGVLKRALDLRNTLVERGLIPFFDKYKKVQVAWGHVDKLIPGISQSPIDLNKDTELLLSLSYLNFNLAVGANNMVGVTEFDNGKYTPIDFNDPERFAPSVVKALNEMLDNVDIPETTGHVRWENLRAVRNNRPEYGFSPCHVLTIRIKDMFGEQLTRDIFIHSKEPLDFKVLGKLAKQTREFVSNETALMSATTDNCNLVEGHLINFVEAFGLSNNVELKVTRRHQVIVYLGEGKTYSFKSRKDVSPAFIDFMHKLCGVELKPLHELPEDLKQDLGPYTCMDPKHTTVLCKTNEVEFPETHLLDQIIDRLSASGNLNEDWIYNAVNEII</sequence>
<organism evidence="1 2">
    <name type="scientific">Vibrio phage Aphrodite1</name>
    <dbReference type="NCBI Taxonomy" id="2070057"/>
    <lineage>
        <taxon>Viruses</taxon>
        <taxon>Duplodnaviria</taxon>
        <taxon>Heunggongvirae</taxon>
        <taxon>Uroviricota</taxon>
        <taxon>Caudoviricetes</taxon>
        <taxon>Chimalliviridae</taxon>
        <taxon>Gorgonvirinae</taxon>
        <taxon>Aphroditevirus</taxon>
        <taxon>Aphroditevirus aphrodite1</taxon>
    </lineage>
</organism>
<proteinExistence type="predicted"/>
<accession>A0A2I7QHS6</accession>
<evidence type="ECO:0000313" key="2">
    <source>
        <dbReference type="Proteomes" id="UP000240536"/>
    </source>
</evidence>
<gene>
    <name evidence="1" type="ORF">Aphrodite1_0015</name>
</gene>
<dbReference type="Proteomes" id="UP000240536">
    <property type="component" value="Segment"/>
</dbReference>
<evidence type="ECO:0000313" key="1">
    <source>
        <dbReference type="EMBL" id="AUR80944.1"/>
    </source>
</evidence>
<reference evidence="2" key="1">
    <citation type="submission" date="2017-12" db="EMBL/GenBank/DDBJ databases">
        <title>Phage resistance in Vibrio sp. unravels a complex metabolic adaptation strategy.</title>
        <authorList>
            <person name="Skliros D."/>
            <person name="Kalatzis P.G."/>
            <person name="Katharios P."/>
            <person name="Flemetakis E."/>
        </authorList>
    </citation>
    <scope>NUCLEOTIDE SEQUENCE [LARGE SCALE GENOMIC DNA]</scope>
</reference>
<name>A0A2I7QHS6_9CAUD</name>
<keyword evidence="2" id="KW-1185">Reference proteome</keyword>
<dbReference type="EMBL" id="MG720308">
    <property type="protein sequence ID" value="AUR80944.1"/>
    <property type="molecule type" value="Genomic_DNA"/>
</dbReference>
<protein>
    <submittedName>
        <fullName evidence="1">Uncharacterized protein</fullName>
    </submittedName>
</protein>